<evidence type="ECO:0000256" key="1">
    <source>
        <dbReference type="SAM" id="Phobius"/>
    </source>
</evidence>
<proteinExistence type="predicted"/>
<organism evidence="2 3">
    <name type="scientific">Candidatus Agrococcus pullicola</name>
    <dbReference type="NCBI Taxonomy" id="2838429"/>
    <lineage>
        <taxon>Bacteria</taxon>
        <taxon>Bacillati</taxon>
        <taxon>Actinomycetota</taxon>
        <taxon>Actinomycetes</taxon>
        <taxon>Micrococcales</taxon>
        <taxon>Microbacteriaceae</taxon>
        <taxon>Agrococcus</taxon>
    </lineage>
</organism>
<keyword evidence="1" id="KW-0812">Transmembrane</keyword>
<reference evidence="2" key="2">
    <citation type="submission" date="2021-04" db="EMBL/GenBank/DDBJ databases">
        <authorList>
            <person name="Gilroy R."/>
        </authorList>
    </citation>
    <scope>NUCLEOTIDE SEQUENCE</scope>
    <source>
        <strain evidence="2">ChiGjej1B1-98</strain>
    </source>
</reference>
<sequence>MSKQYFDLGAVHERCHEAWFKAMTVGGDFSIADALGPDHTATLLNSSIAGHIPILGAISGVIDALANKSEAAQQRAIDQNIPFSSAGGLHIDLRNITAAGRWISTALQAKRRGDSDPMDSIDQDLVDEVSGTSSQGSALRMSMYLAAVTLVGAAASYPDTPPQNFKFAIELAAIADAAQQGVINASTIQVIINDPASLNIGAIHGDHNIVVSGDRNRVSQAQTKSTAGEEGSVRKRFWSNPGFYGWMMAAIALATLAVTWLSAQH</sequence>
<protein>
    <submittedName>
        <fullName evidence="2">Uncharacterized protein</fullName>
    </submittedName>
</protein>
<comment type="caution">
    <text evidence="2">The sequence shown here is derived from an EMBL/GenBank/DDBJ whole genome shotgun (WGS) entry which is preliminary data.</text>
</comment>
<dbReference type="AlphaFoldDB" id="A0A9D1YT59"/>
<keyword evidence="1" id="KW-1133">Transmembrane helix</keyword>
<reference evidence="2" key="1">
    <citation type="journal article" date="2021" name="PeerJ">
        <title>Extensive microbial diversity within the chicken gut microbiome revealed by metagenomics and culture.</title>
        <authorList>
            <person name="Gilroy R."/>
            <person name="Ravi A."/>
            <person name="Getino M."/>
            <person name="Pursley I."/>
            <person name="Horton D.L."/>
            <person name="Alikhan N.F."/>
            <person name="Baker D."/>
            <person name="Gharbi K."/>
            <person name="Hall N."/>
            <person name="Watson M."/>
            <person name="Adriaenssens E.M."/>
            <person name="Foster-Nyarko E."/>
            <person name="Jarju S."/>
            <person name="Secka A."/>
            <person name="Antonio M."/>
            <person name="Oren A."/>
            <person name="Chaudhuri R.R."/>
            <person name="La Ragione R."/>
            <person name="Hildebrand F."/>
            <person name="Pallen M.J."/>
        </authorList>
    </citation>
    <scope>NUCLEOTIDE SEQUENCE</scope>
    <source>
        <strain evidence="2">ChiGjej1B1-98</strain>
    </source>
</reference>
<dbReference type="EMBL" id="DXDC01000079">
    <property type="protein sequence ID" value="HIY65155.1"/>
    <property type="molecule type" value="Genomic_DNA"/>
</dbReference>
<evidence type="ECO:0000313" key="3">
    <source>
        <dbReference type="Proteomes" id="UP000824005"/>
    </source>
</evidence>
<evidence type="ECO:0000313" key="2">
    <source>
        <dbReference type="EMBL" id="HIY65155.1"/>
    </source>
</evidence>
<keyword evidence="1" id="KW-0472">Membrane</keyword>
<accession>A0A9D1YT59</accession>
<gene>
    <name evidence="2" type="ORF">H9830_02630</name>
</gene>
<feature type="transmembrane region" description="Helical" evidence="1">
    <location>
        <begin position="243"/>
        <end position="263"/>
    </location>
</feature>
<dbReference type="Proteomes" id="UP000824005">
    <property type="component" value="Unassembled WGS sequence"/>
</dbReference>
<name>A0A9D1YT59_9MICO</name>